<keyword evidence="3" id="KW-1185">Reference proteome</keyword>
<organism evidence="2 3">
    <name type="scientific">Virgibacillus tibetensis</name>
    <dbReference type="NCBI Taxonomy" id="3042313"/>
    <lineage>
        <taxon>Bacteria</taxon>
        <taxon>Bacillati</taxon>
        <taxon>Bacillota</taxon>
        <taxon>Bacilli</taxon>
        <taxon>Bacillales</taxon>
        <taxon>Bacillaceae</taxon>
        <taxon>Virgibacillus</taxon>
    </lineage>
</organism>
<feature type="region of interest" description="Disordered" evidence="1">
    <location>
        <begin position="1"/>
        <end position="21"/>
    </location>
</feature>
<comment type="caution">
    <text evidence="2">The sequence shown here is derived from an EMBL/GenBank/DDBJ whole genome shotgun (WGS) entry which is preliminary data.</text>
</comment>
<evidence type="ECO:0000313" key="3">
    <source>
        <dbReference type="Proteomes" id="UP001335737"/>
    </source>
</evidence>
<name>A0ABU6KE30_9BACI</name>
<protein>
    <submittedName>
        <fullName evidence="2">Uncharacterized protein</fullName>
    </submittedName>
</protein>
<feature type="compositionally biased region" description="Polar residues" evidence="1">
    <location>
        <begin position="9"/>
        <end position="18"/>
    </location>
</feature>
<proteinExistence type="predicted"/>
<dbReference type="Proteomes" id="UP001335737">
    <property type="component" value="Unassembled WGS sequence"/>
</dbReference>
<dbReference type="EMBL" id="JARZFX010000002">
    <property type="protein sequence ID" value="MEC5423398.1"/>
    <property type="molecule type" value="Genomic_DNA"/>
</dbReference>
<dbReference type="RefSeq" id="WP_327606949.1">
    <property type="nucleotide sequence ID" value="NZ_JARZFX010000002.1"/>
</dbReference>
<reference evidence="2 3" key="1">
    <citation type="journal article" date="2024" name="Int. J. Syst. Evol. Microbiol.">
        <title>Virgibacillus tibetensis sp. nov., isolated from salt lake on the Tibetan Plateau of China.</title>
        <authorList>
            <person name="Phurbu D."/>
            <person name="Liu Z.-X."/>
            <person name="Wang R."/>
            <person name="Zheng Y.-Y."/>
            <person name="Liu H.-C."/>
            <person name="Zhou Y.-G."/>
            <person name="Yu Y.-J."/>
            <person name="Li A.-H."/>
        </authorList>
    </citation>
    <scope>NUCLEOTIDE SEQUENCE [LARGE SCALE GENOMIC DNA]</scope>
    <source>
        <strain evidence="2 3">C22-A2</strain>
    </source>
</reference>
<accession>A0ABU6KE30</accession>
<sequence length="77" mass="8980">MRKLESNVAKESNTQQQVVHKKAQDVVQLESTFQAFSPNEQLSDEELVRHYVGPKKVDYYTEKFPISSQFNIKQTSF</sequence>
<evidence type="ECO:0000256" key="1">
    <source>
        <dbReference type="SAM" id="MobiDB-lite"/>
    </source>
</evidence>
<gene>
    <name evidence="2" type="ORF">QGM71_07795</name>
</gene>
<evidence type="ECO:0000313" key="2">
    <source>
        <dbReference type="EMBL" id="MEC5423398.1"/>
    </source>
</evidence>